<organism evidence="1 2">
    <name type="scientific">Vibrio proteolyticus NBRC 13287</name>
    <dbReference type="NCBI Taxonomy" id="1219065"/>
    <lineage>
        <taxon>Bacteria</taxon>
        <taxon>Pseudomonadati</taxon>
        <taxon>Pseudomonadota</taxon>
        <taxon>Gammaproteobacteria</taxon>
        <taxon>Vibrionales</taxon>
        <taxon>Vibrionaceae</taxon>
        <taxon>Vibrio</taxon>
    </lineage>
</organism>
<keyword evidence="2" id="KW-1185">Reference proteome</keyword>
<evidence type="ECO:0000313" key="1">
    <source>
        <dbReference type="EMBL" id="GAD67066.1"/>
    </source>
</evidence>
<name>U2ZH96_VIBPR</name>
<evidence type="ECO:0008006" key="3">
    <source>
        <dbReference type="Google" id="ProtNLM"/>
    </source>
</evidence>
<dbReference type="AlphaFoldDB" id="U2ZH96"/>
<dbReference type="EMBL" id="BATJ01000006">
    <property type="protein sequence ID" value="GAD67066.1"/>
    <property type="molecule type" value="Genomic_DNA"/>
</dbReference>
<dbReference type="eggNOG" id="ENOG5033AN3">
    <property type="taxonomic scope" value="Bacteria"/>
</dbReference>
<reference evidence="1 2" key="1">
    <citation type="submission" date="2013-09" db="EMBL/GenBank/DDBJ databases">
        <title>Whole genome shotgun sequence of Vibrio proteolyticus NBRC 13287.</title>
        <authorList>
            <person name="Isaki S."/>
            <person name="Hosoyama A."/>
            <person name="Numata M."/>
            <person name="Hashimoto M."/>
            <person name="Hosoyama Y."/>
            <person name="Tsuchikane K."/>
            <person name="Noguchi M."/>
            <person name="Hirakata S."/>
            <person name="Ichikawa N."/>
            <person name="Ohji S."/>
            <person name="Yamazoe A."/>
            <person name="Fujita N."/>
        </authorList>
    </citation>
    <scope>NUCLEOTIDE SEQUENCE [LARGE SCALE GENOMIC DNA]</scope>
    <source>
        <strain evidence="1 2">NBRC 13287</strain>
    </source>
</reference>
<gene>
    <name evidence="1" type="ORF">VPR01S_06_00830</name>
</gene>
<proteinExistence type="predicted"/>
<comment type="caution">
    <text evidence="1">The sequence shown here is derived from an EMBL/GenBank/DDBJ whole genome shotgun (WGS) entry which is preliminary data.</text>
</comment>
<dbReference type="RefSeq" id="WP_021705041.1">
    <property type="nucleotide sequence ID" value="NZ_BATJ01000006.1"/>
</dbReference>
<dbReference type="SUPFAM" id="SSF54909">
    <property type="entry name" value="Dimeric alpha+beta barrel"/>
    <property type="match status" value="1"/>
</dbReference>
<sequence>MQSAIEIVTFKLRQGVTEHDLVAASEQSQAFVANLPGFQYRSLSYEIERNLWNDVIYWDSMEEAKQASKQFAANEQCQALIALIDRGSVDIQHQHIKMCDLAKKYR</sequence>
<dbReference type="STRING" id="1219065.VPR01S_06_00830"/>
<evidence type="ECO:0000313" key="2">
    <source>
        <dbReference type="Proteomes" id="UP000016570"/>
    </source>
</evidence>
<dbReference type="InterPro" id="IPR011008">
    <property type="entry name" value="Dimeric_a/b-barrel"/>
</dbReference>
<protein>
    <recommendedName>
        <fullName evidence="3">ABM domain-containing protein</fullName>
    </recommendedName>
</protein>
<dbReference type="Proteomes" id="UP000016570">
    <property type="component" value="Unassembled WGS sequence"/>
</dbReference>
<accession>U2ZH96</accession>